<protein>
    <submittedName>
        <fullName evidence="2">Radical SAM-linked protein</fullName>
    </submittedName>
</protein>
<dbReference type="Proteomes" id="UP000198847">
    <property type="component" value="Unassembled WGS sequence"/>
</dbReference>
<dbReference type="STRING" id="112903.SAMN04490178_10148"/>
<organism evidence="2 3">
    <name type="scientific">Propionispora vibrioides</name>
    <dbReference type="NCBI Taxonomy" id="112903"/>
    <lineage>
        <taxon>Bacteria</taxon>
        <taxon>Bacillati</taxon>
        <taxon>Bacillota</taxon>
        <taxon>Negativicutes</taxon>
        <taxon>Selenomonadales</taxon>
        <taxon>Sporomusaceae</taxon>
        <taxon>Propionispora</taxon>
    </lineage>
</organism>
<sequence length="233" mass="25873">MPKTRLELTKEEEIRYISHLDYARTLERTIRRANLPVAYSEGFNPHMKISFASALAVGVTSSAEYLDIEWKETVESDTVIARLMQCLPSGIRIRRAKEAAEKSPALMAVVNLATYKLLVTLPSAAMLDKAYESIEQFNGAEHINFVKETPKGKKEVLIKDFLLHDLKLSNNGNEVIIEAAIKITPTGSIKPGDVFSVLVDQFSFPAGKEAALIHRTGLYITGQDQVITPLELS</sequence>
<dbReference type="RefSeq" id="WP_091743387.1">
    <property type="nucleotide sequence ID" value="NZ_FODY01000001.1"/>
</dbReference>
<dbReference type="AlphaFoldDB" id="A0A1H8NCW6"/>
<evidence type="ECO:0000313" key="2">
    <source>
        <dbReference type="EMBL" id="SEO27445.1"/>
    </source>
</evidence>
<evidence type="ECO:0000313" key="3">
    <source>
        <dbReference type="Proteomes" id="UP000198847"/>
    </source>
</evidence>
<dbReference type="OrthoDB" id="9780488at2"/>
<dbReference type="EMBL" id="FODY01000001">
    <property type="protein sequence ID" value="SEO27445.1"/>
    <property type="molecule type" value="Genomic_DNA"/>
</dbReference>
<gene>
    <name evidence="2" type="ORF">SAMN04490178_10148</name>
</gene>
<evidence type="ECO:0000259" key="1">
    <source>
        <dbReference type="Pfam" id="PF10105"/>
    </source>
</evidence>
<keyword evidence="3" id="KW-1185">Reference proteome</keyword>
<reference evidence="2 3" key="1">
    <citation type="submission" date="2016-10" db="EMBL/GenBank/DDBJ databases">
        <authorList>
            <person name="de Groot N.N."/>
        </authorList>
    </citation>
    <scope>NUCLEOTIDE SEQUENCE [LARGE SCALE GENOMIC DNA]</scope>
    <source>
        <strain evidence="2 3">DSM 13305</strain>
    </source>
</reference>
<feature type="domain" description="DUF2344" evidence="1">
    <location>
        <begin position="3"/>
        <end position="191"/>
    </location>
</feature>
<dbReference type="NCBIfam" id="TIGR03936">
    <property type="entry name" value="sam_1_link_chp"/>
    <property type="match status" value="1"/>
</dbReference>
<accession>A0A1H8NCW6</accession>
<proteinExistence type="predicted"/>
<name>A0A1H8NCW6_9FIRM</name>
<dbReference type="Pfam" id="PF10105">
    <property type="entry name" value="DUF2344"/>
    <property type="match status" value="1"/>
</dbReference>
<dbReference type="InterPro" id="IPR018768">
    <property type="entry name" value="DUF2344"/>
</dbReference>